<accession>A0ABT1Z2X9</accession>
<protein>
    <submittedName>
        <fullName evidence="5">Aminotransferase</fullName>
    </submittedName>
</protein>
<dbReference type="RefSeq" id="WP_258295264.1">
    <property type="nucleotide sequence ID" value="NZ_JANKJG010000010.1"/>
</dbReference>
<dbReference type="InterPro" id="IPR049704">
    <property type="entry name" value="Aminotrans_3_PPA_site"/>
</dbReference>
<dbReference type="PIRSF" id="PIRSF000521">
    <property type="entry name" value="Transaminase_4ab_Lys_Orn"/>
    <property type="match status" value="1"/>
</dbReference>
<dbReference type="Proteomes" id="UP001165396">
    <property type="component" value="Unassembled WGS sequence"/>
</dbReference>
<dbReference type="InterPro" id="IPR015424">
    <property type="entry name" value="PyrdxlP-dep_Trfase"/>
</dbReference>
<dbReference type="PANTHER" id="PTHR43094">
    <property type="entry name" value="AMINOTRANSFERASE"/>
    <property type="match status" value="1"/>
</dbReference>
<comment type="similarity">
    <text evidence="2 4">Belongs to the class-III pyridoxal-phosphate-dependent aminotransferase family.</text>
</comment>
<dbReference type="PANTHER" id="PTHR43094:SF1">
    <property type="entry name" value="AMINOTRANSFERASE CLASS-III"/>
    <property type="match status" value="1"/>
</dbReference>
<dbReference type="Gene3D" id="3.90.1150.10">
    <property type="entry name" value="Aspartate Aminotransferase, domain 1"/>
    <property type="match status" value="1"/>
</dbReference>
<organism evidence="5 6">
    <name type="scientific">Pseudosulfitobacter koreensis</name>
    <dbReference type="NCBI Taxonomy" id="2968472"/>
    <lineage>
        <taxon>Bacteria</taxon>
        <taxon>Pseudomonadati</taxon>
        <taxon>Pseudomonadota</taxon>
        <taxon>Alphaproteobacteria</taxon>
        <taxon>Rhodobacterales</taxon>
        <taxon>Roseobacteraceae</taxon>
        <taxon>Pseudosulfitobacter</taxon>
    </lineage>
</organism>
<keyword evidence="5" id="KW-0032">Aminotransferase</keyword>
<keyword evidence="6" id="KW-1185">Reference proteome</keyword>
<dbReference type="CDD" id="cd00610">
    <property type="entry name" value="OAT_like"/>
    <property type="match status" value="1"/>
</dbReference>
<dbReference type="EMBL" id="JANKJG010000010">
    <property type="protein sequence ID" value="MCR8827492.1"/>
    <property type="molecule type" value="Genomic_DNA"/>
</dbReference>
<comment type="caution">
    <text evidence="5">The sequence shown here is derived from an EMBL/GenBank/DDBJ whole genome shotgun (WGS) entry which is preliminary data.</text>
</comment>
<keyword evidence="5" id="KW-0808">Transferase</keyword>
<name>A0ABT1Z2X9_9RHOB</name>
<dbReference type="InterPro" id="IPR005814">
    <property type="entry name" value="Aminotrans_3"/>
</dbReference>
<evidence type="ECO:0000256" key="1">
    <source>
        <dbReference type="ARBA" id="ARBA00001933"/>
    </source>
</evidence>
<dbReference type="PROSITE" id="PS00600">
    <property type="entry name" value="AA_TRANSFER_CLASS_3"/>
    <property type="match status" value="1"/>
</dbReference>
<dbReference type="NCBIfam" id="NF005447">
    <property type="entry name" value="PRK07036.1"/>
    <property type="match status" value="1"/>
</dbReference>
<proteinExistence type="inferred from homology"/>
<evidence type="ECO:0000313" key="5">
    <source>
        <dbReference type="EMBL" id="MCR8827492.1"/>
    </source>
</evidence>
<dbReference type="SUPFAM" id="SSF53383">
    <property type="entry name" value="PLP-dependent transferases"/>
    <property type="match status" value="1"/>
</dbReference>
<dbReference type="InterPro" id="IPR015422">
    <property type="entry name" value="PyrdxlP-dep_Trfase_small"/>
</dbReference>
<evidence type="ECO:0000256" key="2">
    <source>
        <dbReference type="ARBA" id="ARBA00008954"/>
    </source>
</evidence>
<gene>
    <name evidence="5" type="ORF">NTA49_13200</name>
</gene>
<evidence type="ECO:0000256" key="4">
    <source>
        <dbReference type="RuleBase" id="RU003560"/>
    </source>
</evidence>
<dbReference type="InterPro" id="IPR015421">
    <property type="entry name" value="PyrdxlP-dep_Trfase_major"/>
</dbReference>
<reference evidence="5" key="1">
    <citation type="submission" date="2022-07" db="EMBL/GenBank/DDBJ databases">
        <title>Pseudosulfitobacter sp. strain AP-MA-4, whole genome sequence.</title>
        <authorList>
            <person name="Jiang Y."/>
        </authorList>
    </citation>
    <scope>NUCLEOTIDE SEQUENCE</scope>
    <source>
        <strain evidence="5">AP-MA-4</strain>
    </source>
</reference>
<comment type="cofactor">
    <cofactor evidence="1">
        <name>pyridoxal 5'-phosphate</name>
        <dbReference type="ChEBI" id="CHEBI:597326"/>
    </cofactor>
</comment>
<dbReference type="Pfam" id="PF00202">
    <property type="entry name" value="Aminotran_3"/>
    <property type="match status" value="1"/>
</dbReference>
<evidence type="ECO:0000256" key="3">
    <source>
        <dbReference type="ARBA" id="ARBA00022898"/>
    </source>
</evidence>
<sequence length="465" mass="51345">MTMTTLPRNLSNEPSAETLNEWDRNHQLHPWAAMDAWQESDYQPIERAEGIYLWDASGKRYIDGPGGMWCVQIGYGRKEMATAIADQVLRLPYTSPWTTTTDPSTLLAKKIADLAPGDLNNVFFTTGGSTAVDTAIRTMHFMNNALGRPDKKIVIAREKGYHGSTYLASTVTGKERDKSRFDVEDRLVRFLPDVNPYNRPEAMSVADWCDAKVADLENLIAEVGPENIGAFIAEPILCSGGVIIPPEGYHKRTHDICKAHDILYISDEVVTAFGRLGHWFASEDVFGIVPDIITCAKGLTSGYLPLGACIISDAVMQRMTGPDENVLFSNGYTYSAHPVCCAAALKNIEILEQERILEHVREITPYFQSRLQALHKFPIVGDARGMGLLACIQGRPDTPGTSLAAERKLGELLDIACEKRGLLVRPLINMAVFSPPLVVTRAQVDEMFDLLEDALEEVTAQMAGE</sequence>
<dbReference type="Gene3D" id="3.40.640.10">
    <property type="entry name" value="Type I PLP-dependent aspartate aminotransferase-like (Major domain)"/>
    <property type="match status" value="1"/>
</dbReference>
<dbReference type="GO" id="GO:0008483">
    <property type="term" value="F:transaminase activity"/>
    <property type="evidence" value="ECO:0007669"/>
    <property type="project" value="UniProtKB-KW"/>
</dbReference>
<evidence type="ECO:0000313" key="6">
    <source>
        <dbReference type="Proteomes" id="UP001165396"/>
    </source>
</evidence>
<keyword evidence="3 4" id="KW-0663">Pyridoxal phosphate</keyword>